<feature type="compositionally biased region" description="Pro residues" evidence="8">
    <location>
        <begin position="33"/>
        <end position="50"/>
    </location>
</feature>
<evidence type="ECO:0000259" key="9">
    <source>
        <dbReference type="PROSITE" id="PS51295"/>
    </source>
</evidence>
<keyword evidence="11" id="KW-1185">Reference proteome</keyword>
<keyword evidence="4" id="KW-0809">Transit peptide</keyword>
<dbReference type="Gene3D" id="3.30.110.60">
    <property type="entry name" value="YhbY-like"/>
    <property type="match status" value="2"/>
</dbReference>
<dbReference type="GO" id="GO:1990904">
    <property type="term" value="C:ribonucleoprotein complex"/>
    <property type="evidence" value="ECO:0007669"/>
    <property type="project" value="UniProtKB-KW"/>
</dbReference>
<dbReference type="PANTHER" id="PTHR46247:SF4">
    <property type="entry name" value="CRS2-ASSOCIATED FACTOR 2, MITOCHONDRIAL"/>
    <property type="match status" value="1"/>
</dbReference>
<keyword evidence="5" id="KW-0508">mRNA splicing</keyword>
<dbReference type="Pfam" id="PF01985">
    <property type="entry name" value="CRS1_YhbY"/>
    <property type="match status" value="2"/>
</dbReference>
<dbReference type="InterPro" id="IPR001890">
    <property type="entry name" value="RNA-binding_CRM"/>
</dbReference>
<dbReference type="PANTHER" id="PTHR46247">
    <property type="entry name" value="CRS2-ASSOCIATED FACTOR 1, CHLOROPLASTIC"/>
    <property type="match status" value="1"/>
</dbReference>
<keyword evidence="6" id="KW-0687">Ribonucleoprotein</keyword>
<evidence type="ECO:0000313" key="11">
    <source>
        <dbReference type="Proteomes" id="UP000327439"/>
    </source>
</evidence>
<dbReference type="GO" id="GO:0003723">
    <property type="term" value="F:RNA binding"/>
    <property type="evidence" value="ECO:0007669"/>
    <property type="project" value="UniProtKB-UniRule"/>
</dbReference>
<keyword evidence="1" id="KW-0507">mRNA processing</keyword>
<evidence type="ECO:0000256" key="8">
    <source>
        <dbReference type="SAM" id="MobiDB-lite"/>
    </source>
</evidence>
<dbReference type="PROSITE" id="PS51295">
    <property type="entry name" value="CRM"/>
    <property type="match status" value="2"/>
</dbReference>
<dbReference type="EMBL" id="CM018219">
    <property type="protein sequence ID" value="KAB2032896.1"/>
    <property type="molecule type" value="Genomic_DNA"/>
</dbReference>
<evidence type="ECO:0000313" key="10">
    <source>
        <dbReference type="EMBL" id="KAB2032896.1"/>
    </source>
</evidence>
<dbReference type="SMART" id="SM01103">
    <property type="entry name" value="CRS1_YhbY"/>
    <property type="match status" value="2"/>
</dbReference>
<dbReference type="GO" id="GO:0000373">
    <property type="term" value="P:Group II intron splicing"/>
    <property type="evidence" value="ECO:0007669"/>
    <property type="project" value="InterPro"/>
</dbReference>
<keyword evidence="3 7" id="KW-0694">RNA-binding</keyword>
<name>A0A5J5RPI3_GOSBA</name>
<dbReference type="GO" id="GO:0006397">
    <property type="term" value="P:mRNA processing"/>
    <property type="evidence" value="ECO:0007669"/>
    <property type="project" value="UniProtKB-KW"/>
</dbReference>
<dbReference type="Proteomes" id="UP000327439">
    <property type="component" value="Chromosome D05"/>
</dbReference>
<dbReference type="InterPro" id="IPR044599">
    <property type="entry name" value="CAF1P_plant"/>
</dbReference>
<feature type="domain" description="CRM" evidence="9">
    <location>
        <begin position="204"/>
        <end position="300"/>
    </location>
</feature>
<evidence type="ECO:0000256" key="7">
    <source>
        <dbReference type="PROSITE-ProRule" id="PRU00626"/>
    </source>
</evidence>
<feature type="region of interest" description="Disordered" evidence="8">
    <location>
        <begin position="17"/>
        <end position="97"/>
    </location>
</feature>
<accession>A0A5J5RPI3</accession>
<keyword evidence="2" id="KW-0677">Repeat</keyword>
<feature type="domain" description="CRM" evidence="9">
    <location>
        <begin position="82"/>
        <end position="182"/>
    </location>
</feature>
<reference evidence="11" key="1">
    <citation type="journal article" date="2020" name="Nat. Genet.">
        <title>Genomic diversifications of five Gossypium allopolyploid species and their impact on cotton improvement.</title>
        <authorList>
            <person name="Chen Z.J."/>
            <person name="Sreedasyam A."/>
            <person name="Ando A."/>
            <person name="Song Q."/>
            <person name="De Santiago L.M."/>
            <person name="Hulse-Kemp A.M."/>
            <person name="Ding M."/>
            <person name="Ye W."/>
            <person name="Kirkbride R.C."/>
            <person name="Jenkins J."/>
            <person name="Plott C."/>
            <person name="Lovell J."/>
            <person name="Lin Y.M."/>
            <person name="Vaughn R."/>
            <person name="Liu B."/>
            <person name="Simpson S."/>
            <person name="Scheffler B.E."/>
            <person name="Wen L."/>
            <person name="Saski C.A."/>
            <person name="Grover C.E."/>
            <person name="Hu G."/>
            <person name="Conover J.L."/>
            <person name="Carlson J.W."/>
            <person name="Shu S."/>
            <person name="Boston L.B."/>
            <person name="Williams M."/>
            <person name="Peterson D.G."/>
            <person name="McGee K."/>
            <person name="Jones D.C."/>
            <person name="Wendel J.F."/>
            <person name="Stelly D.M."/>
            <person name="Grimwood J."/>
            <person name="Schmutz J."/>
        </authorList>
    </citation>
    <scope>NUCLEOTIDE SEQUENCE [LARGE SCALE GENOMIC DNA]</scope>
    <source>
        <strain evidence="11">cv. 3-79</strain>
    </source>
</reference>
<evidence type="ECO:0000256" key="4">
    <source>
        <dbReference type="ARBA" id="ARBA00022946"/>
    </source>
</evidence>
<protein>
    <recommendedName>
        <fullName evidence="9">CRM domain-containing protein</fullName>
    </recommendedName>
</protein>
<evidence type="ECO:0000256" key="3">
    <source>
        <dbReference type="ARBA" id="ARBA00022884"/>
    </source>
</evidence>
<dbReference type="OrthoDB" id="1609930at2759"/>
<gene>
    <name evidence="10" type="ORF">ES319_D05G410000v1</name>
</gene>
<evidence type="ECO:0000256" key="6">
    <source>
        <dbReference type="ARBA" id="ARBA00023274"/>
    </source>
</evidence>
<sequence length="328" mass="37666">MLIEASFNGDSTCIIKAQPRKSTFKKGNSAPHFQPPKPKPKPPDPTPNRNPTPIKSSLPFDFRHSYSETDPTLEPIGFREPKRFSPFGPGRLDREWTGTSAPVRDELDSWKNGVTHNMLDDIHNHWKRAEAVRIKCLGLPTLDMDNVCFHLEEKSRGKIIYRHINILILYRGRNYDPQNRPVIPLMLWKPYAPIYPKLVKNIADGLRFEETKEMRNRGLHSPAFMKLTRNGVYVNVVARVREAFETEEVIRLDCTHVGTSDCKRISAKLRDLAPCVPILFEDEQIILWRGKRDQERNSDISDANEKSSGQSLSDRLLVDSVAWKSHCC</sequence>
<dbReference type="InterPro" id="IPR035920">
    <property type="entry name" value="YhbY-like_sf"/>
</dbReference>
<dbReference type="SUPFAM" id="SSF75471">
    <property type="entry name" value="YhbY-like"/>
    <property type="match status" value="2"/>
</dbReference>
<evidence type="ECO:0000256" key="1">
    <source>
        <dbReference type="ARBA" id="ARBA00022664"/>
    </source>
</evidence>
<proteinExistence type="predicted"/>
<dbReference type="FunFam" id="3.30.110.60:FF:000002">
    <property type="entry name" value="CRS2-associated factor 1, chloroplastic"/>
    <property type="match status" value="2"/>
</dbReference>
<dbReference type="AlphaFoldDB" id="A0A5J5RPI3"/>
<evidence type="ECO:0000256" key="2">
    <source>
        <dbReference type="ARBA" id="ARBA00022737"/>
    </source>
</evidence>
<organism evidence="10 11">
    <name type="scientific">Gossypium barbadense</name>
    <name type="common">Sea Island cotton</name>
    <name type="synonym">Hibiscus barbadensis</name>
    <dbReference type="NCBI Taxonomy" id="3634"/>
    <lineage>
        <taxon>Eukaryota</taxon>
        <taxon>Viridiplantae</taxon>
        <taxon>Streptophyta</taxon>
        <taxon>Embryophyta</taxon>
        <taxon>Tracheophyta</taxon>
        <taxon>Spermatophyta</taxon>
        <taxon>Magnoliopsida</taxon>
        <taxon>eudicotyledons</taxon>
        <taxon>Gunneridae</taxon>
        <taxon>Pentapetalae</taxon>
        <taxon>rosids</taxon>
        <taxon>malvids</taxon>
        <taxon>Malvales</taxon>
        <taxon>Malvaceae</taxon>
        <taxon>Malvoideae</taxon>
        <taxon>Gossypium</taxon>
    </lineage>
</organism>
<evidence type="ECO:0000256" key="5">
    <source>
        <dbReference type="ARBA" id="ARBA00023187"/>
    </source>
</evidence>